<feature type="transmembrane region" description="Helical" evidence="1">
    <location>
        <begin position="7"/>
        <end position="25"/>
    </location>
</feature>
<keyword evidence="1" id="KW-0812">Transmembrane</keyword>
<feature type="transmembrane region" description="Helical" evidence="1">
    <location>
        <begin position="110"/>
        <end position="126"/>
    </location>
</feature>
<evidence type="ECO:0000256" key="1">
    <source>
        <dbReference type="SAM" id="Phobius"/>
    </source>
</evidence>
<feature type="transmembrane region" description="Helical" evidence="1">
    <location>
        <begin position="177"/>
        <end position="197"/>
    </location>
</feature>
<keyword evidence="1" id="KW-1133">Transmembrane helix</keyword>
<dbReference type="AlphaFoldDB" id="A0A2N3HMG0"/>
<keyword evidence="1" id="KW-0472">Membrane</keyword>
<dbReference type="RefSeq" id="WP_106658828.1">
    <property type="nucleotide sequence ID" value="NZ_PJEO01000015.1"/>
</dbReference>
<reference evidence="2 3" key="1">
    <citation type="submission" date="2017-12" db="EMBL/GenBank/DDBJ databases">
        <title>Confluentibacter flavum sp. nov., isolated from the saline lake.</title>
        <authorList>
            <person name="Yu L."/>
        </authorList>
    </citation>
    <scope>NUCLEOTIDE SEQUENCE [LARGE SCALE GENOMIC DNA]</scope>
    <source>
        <strain evidence="2 3">3B</strain>
    </source>
</reference>
<evidence type="ECO:0008006" key="4">
    <source>
        <dbReference type="Google" id="ProtNLM"/>
    </source>
</evidence>
<feature type="transmembrane region" description="Helical" evidence="1">
    <location>
        <begin position="76"/>
        <end position="98"/>
    </location>
</feature>
<feature type="transmembrane region" description="Helical" evidence="1">
    <location>
        <begin position="138"/>
        <end position="157"/>
    </location>
</feature>
<sequence length="206" mass="24052">MQKKIEFIGFCLGWFAIITQFILIIQNSQTDLTETIIRFFSYFTVLTNILVALYFTSRILGSFNKPYAILNKKTTLTALTAFIFIVGIVYQFILRSVLESTGMKRLIDELLHTIIPLNMLIYWFVFDTKEKINFRNAAIWLLYPLFYLLFILVRGHFSNHYPYPFLNIPEIGINKVAINSMLILILMVSVMGILIGVKNRRTKMKQ</sequence>
<accession>A0A2N3HMG0</accession>
<organism evidence="2 3">
    <name type="scientific">Confluentibacter flavum</name>
    <dbReference type="NCBI Taxonomy" id="1909700"/>
    <lineage>
        <taxon>Bacteria</taxon>
        <taxon>Pseudomonadati</taxon>
        <taxon>Bacteroidota</taxon>
        <taxon>Flavobacteriia</taxon>
        <taxon>Flavobacteriales</taxon>
        <taxon>Flavobacteriaceae</taxon>
        <taxon>Confluentibacter</taxon>
    </lineage>
</organism>
<dbReference type="Proteomes" id="UP000233435">
    <property type="component" value="Unassembled WGS sequence"/>
</dbReference>
<dbReference type="EMBL" id="PJEO01000015">
    <property type="protein sequence ID" value="PKQ46117.1"/>
    <property type="molecule type" value="Genomic_DNA"/>
</dbReference>
<protein>
    <recommendedName>
        <fullName evidence="4">Pr6Pr family membrane protein</fullName>
    </recommendedName>
</protein>
<dbReference type="NCBIfam" id="NF038065">
    <property type="entry name" value="Pr6Pr"/>
    <property type="match status" value="1"/>
</dbReference>
<dbReference type="OrthoDB" id="9809977at2"/>
<feature type="transmembrane region" description="Helical" evidence="1">
    <location>
        <begin position="37"/>
        <end position="55"/>
    </location>
</feature>
<evidence type="ECO:0000313" key="2">
    <source>
        <dbReference type="EMBL" id="PKQ46117.1"/>
    </source>
</evidence>
<gene>
    <name evidence="2" type="ORF">CSW08_05070</name>
</gene>
<name>A0A2N3HMG0_9FLAO</name>
<proteinExistence type="predicted"/>
<comment type="caution">
    <text evidence="2">The sequence shown here is derived from an EMBL/GenBank/DDBJ whole genome shotgun (WGS) entry which is preliminary data.</text>
</comment>
<evidence type="ECO:0000313" key="3">
    <source>
        <dbReference type="Proteomes" id="UP000233435"/>
    </source>
</evidence>
<dbReference type="InterPro" id="IPR049713">
    <property type="entry name" value="Pr6Pr-like"/>
</dbReference>
<keyword evidence="3" id="KW-1185">Reference proteome</keyword>